<organism evidence="1 2">
    <name type="scientific">Tanacetum coccineum</name>
    <dbReference type="NCBI Taxonomy" id="301880"/>
    <lineage>
        <taxon>Eukaryota</taxon>
        <taxon>Viridiplantae</taxon>
        <taxon>Streptophyta</taxon>
        <taxon>Embryophyta</taxon>
        <taxon>Tracheophyta</taxon>
        <taxon>Spermatophyta</taxon>
        <taxon>Magnoliopsida</taxon>
        <taxon>eudicotyledons</taxon>
        <taxon>Gunneridae</taxon>
        <taxon>Pentapetalae</taxon>
        <taxon>asterids</taxon>
        <taxon>campanulids</taxon>
        <taxon>Asterales</taxon>
        <taxon>Asteraceae</taxon>
        <taxon>Asteroideae</taxon>
        <taxon>Anthemideae</taxon>
        <taxon>Anthemidinae</taxon>
        <taxon>Tanacetum</taxon>
    </lineage>
</organism>
<dbReference type="Proteomes" id="UP001151760">
    <property type="component" value="Unassembled WGS sequence"/>
</dbReference>
<comment type="caution">
    <text evidence="1">The sequence shown here is derived from an EMBL/GenBank/DDBJ whole genome shotgun (WGS) entry which is preliminary data.</text>
</comment>
<keyword evidence="2" id="KW-1185">Reference proteome</keyword>
<reference evidence="1" key="1">
    <citation type="journal article" date="2022" name="Int. J. Mol. Sci.">
        <title>Draft Genome of Tanacetum Coccineum: Genomic Comparison of Closely Related Tanacetum-Family Plants.</title>
        <authorList>
            <person name="Yamashiro T."/>
            <person name="Shiraishi A."/>
            <person name="Nakayama K."/>
            <person name="Satake H."/>
        </authorList>
    </citation>
    <scope>NUCLEOTIDE SEQUENCE</scope>
</reference>
<evidence type="ECO:0000313" key="1">
    <source>
        <dbReference type="EMBL" id="GJT33394.1"/>
    </source>
</evidence>
<protein>
    <submittedName>
        <fullName evidence="1">Uncharacterized protein</fullName>
    </submittedName>
</protein>
<accession>A0ABQ5D333</accession>
<gene>
    <name evidence="1" type="ORF">Tco_0923813</name>
</gene>
<evidence type="ECO:0000313" key="2">
    <source>
        <dbReference type="Proteomes" id="UP001151760"/>
    </source>
</evidence>
<reference evidence="1" key="2">
    <citation type="submission" date="2022-01" db="EMBL/GenBank/DDBJ databases">
        <authorList>
            <person name="Yamashiro T."/>
            <person name="Shiraishi A."/>
            <person name="Satake H."/>
            <person name="Nakayama K."/>
        </authorList>
    </citation>
    <scope>NUCLEOTIDE SEQUENCE</scope>
</reference>
<proteinExistence type="predicted"/>
<dbReference type="EMBL" id="BQNB010014874">
    <property type="protein sequence ID" value="GJT33394.1"/>
    <property type="molecule type" value="Genomic_DNA"/>
</dbReference>
<sequence length="432" mass="47768">MGGTGAVSYEYERVGVVAAEWGGGVTFVNGRTLMQASCDVEISGEWDVYHSAGSRKESDYVFLHCYDVCGVGLVVESAIYLQSWGCRMISRCGWQEKGSSASYDGFIRIPIGGMENEGERCPCEGNSGSATCVLDRISVVKEGGEVARIITPTHIPLATNFGVLRIGIKSQGYREPDIVMSDSEDSTVTYMAVSSPFREMDDERRGGAHPMTRQMMKVDGDDQEDEVEAPTPGRLVISPPVHRVTLGYLSELRHPYHFLQIQSPTYPLGYKAAMIRLRAETPSTFYPLPLSTSPSGTPPLLPIPLPTSSPHLVLPSNDCRAGVSESSSAPTARPIGGFRADYGFVGTLDDEIRRYLERYVVNEERWLNMLFKDRRAHDRIALLIEREDIISREAWGRSMDANDTARSEVRALRTTVLTQQREIAALRATDRA</sequence>
<name>A0ABQ5D333_9ASTR</name>